<keyword evidence="2 4" id="KW-0560">Oxidoreductase</keyword>
<evidence type="ECO:0000313" key="11">
    <source>
        <dbReference type="Proteomes" id="UP000271031"/>
    </source>
</evidence>
<dbReference type="GO" id="GO:0006081">
    <property type="term" value="P:aldehyde metabolic process"/>
    <property type="evidence" value="ECO:0007669"/>
    <property type="project" value="InterPro"/>
</dbReference>
<dbReference type="InterPro" id="IPR016161">
    <property type="entry name" value="Ald_DH/histidinol_DH"/>
</dbReference>
<name>A0A3M8DRX5_9BACL</name>
<dbReference type="PIRSF" id="PIRSF036492">
    <property type="entry name" value="ALDH"/>
    <property type="match status" value="1"/>
</dbReference>
<evidence type="ECO:0000256" key="2">
    <source>
        <dbReference type="ARBA" id="ARBA00023002"/>
    </source>
</evidence>
<dbReference type="Pfam" id="PF00171">
    <property type="entry name" value="Aldedh"/>
    <property type="match status" value="1"/>
</dbReference>
<dbReference type="PANTHER" id="PTHR43570">
    <property type="entry name" value="ALDEHYDE DEHYDROGENASE"/>
    <property type="match status" value="1"/>
</dbReference>
<feature type="coiled-coil region" evidence="8">
    <location>
        <begin position="23"/>
        <end position="50"/>
    </location>
</feature>
<dbReference type="Gene3D" id="3.40.605.10">
    <property type="entry name" value="Aldehyde Dehydrogenase, Chain A, domain 1"/>
    <property type="match status" value="1"/>
</dbReference>
<dbReference type="RefSeq" id="WP_122917981.1">
    <property type="nucleotide sequence ID" value="NZ_RHHQ01000008.1"/>
</dbReference>
<dbReference type="OrthoDB" id="9762913at2"/>
<proteinExistence type="inferred from homology"/>
<evidence type="ECO:0000256" key="8">
    <source>
        <dbReference type="SAM" id="Coils"/>
    </source>
</evidence>
<evidence type="ECO:0000256" key="7">
    <source>
        <dbReference type="RuleBase" id="RU003345"/>
    </source>
</evidence>
<dbReference type="InterPro" id="IPR012394">
    <property type="entry name" value="Aldehyde_DH_NAD(P)"/>
</dbReference>
<dbReference type="PANTHER" id="PTHR43570:SF16">
    <property type="entry name" value="ALDEHYDE DEHYDROGENASE TYPE III, ISOFORM Q"/>
    <property type="match status" value="1"/>
</dbReference>
<dbReference type="GO" id="GO:0004029">
    <property type="term" value="F:aldehyde dehydrogenase (NAD+) activity"/>
    <property type="evidence" value="ECO:0007669"/>
    <property type="project" value="TreeGrafter"/>
</dbReference>
<dbReference type="InterPro" id="IPR015590">
    <property type="entry name" value="Aldehyde_DH_dom"/>
</dbReference>
<evidence type="ECO:0000256" key="1">
    <source>
        <dbReference type="ARBA" id="ARBA00009986"/>
    </source>
</evidence>
<protein>
    <recommendedName>
        <fullName evidence="4">Aldehyde dehydrogenase</fullName>
    </recommendedName>
</protein>
<evidence type="ECO:0000259" key="9">
    <source>
        <dbReference type="Pfam" id="PF00171"/>
    </source>
</evidence>
<feature type="domain" description="Aldehyde dehydrogenase" evidence="9">
    <location>
        <begin position="20"/>
        <end position="428"/>
    </location>
</feature>
<evidence type="ECO:0000256" key="6">
    <source>
        <dbReference type="PROSITE-ProRule" id="PRU10007"/>
    </source>
</evidence>
<dbReference type="InterPro" id="IPR016163">
    <property type="entry name" value="Ald_DH_C"/>
</dbReference>
<gene>
    <name evidence="10" type="ORF">EDM56_11155</name>
</gene>
<evidence type="ECO:0000313" key="10">
    <source>
        <dbReference type="EMBL" id="RNB89727.1"/>
    </source>
</evidence>
<comment type="caution">
    <text evidence="10">The sequence shown here is derived from an EMBL/GenBank/DDBJ whole genome shotgun (WGS) entry which is preliminary data.</text>
</comment>
<organism evidence="10 11">
    <name type="scientific">Brevibacillus fluminis</name>
    <dbReference type="NCBI Taxonomy" id="511487"/>
    <lineage>
        <taxon>Bacteria</taxon>
        <taxon>Bacillati</taxon>
        <taxon>Bacillota</taxon>
        <taxon>Bacilli</taxon>
        <taxon>Bacillales</taxon>
        <taxon>Paenibacillaceae</taxon>
        <taxon>Brevibacillus</taxon>
    </lineage>
</organism>
<dbReference type="FunFam" id="3.40.605.10:FF:000004">
    <property type="entry name" value="Aldehyde dehydrogenase"/>
    <property type="match status" value="1"/>
</dbReference>
<evidence type="ECO:0000256" key="4">
    <source>
        <dbReference type="PIRNR" id="PIRNR036492"/>
    </source>
</evidence>
<comment type="similarity">
    <text evidence="1 4 7">Belongs to the aldehyde dehydrogenase family.</text>
</comment>
<feature type="active site" evidence="5 6">
    <location>
        <position position="210"/>
    </location>
</feature>
<dbReference type="Proteomes" id="UP000271031">
    <property type="component" value="Unassembled WGS sequence"/>
</dbReference>
<dbReference type="FunFam" id="3.40.309.10:FF:000003">
    <property type="entry name" value="Aldehyde dehydrogenase"/>
    <property type="match status" value="1"/>
</dbReference>
<sequence length="456" mass="49909">MADYQELLGKQRSFFASGQTRDLAFRKESLKRLKREIVQQEEAIMAALHADLNKSPFEGYATEIGMVLAEITHTVKHLDQWARHKRVKTPITHFGSKGYIYAEPYGVALIIAPWNYPFNLALAPLIAALAAGNCAILKPSELAPHTAGMLAGLIRAVFPEEYVAVVEGGVEASTALLANRFDYIFFTGGVQVGKIVMKAAADFLTPVTLELGGKSPCIVHGDADLKLAAKRIVWGKCLNAGQTCVAPDYVLVERRAMPELIAQLKARLDMVYGSGAAESSTFPKIINRRHFERVAAYLQDGEVLYGGKTNEAALTIEPTLVGDVDWESPVMQDEIFGPILPILAYDRLDEAISCINSRPKPLALYLFSQSDAIADKVLAETSFGGGCLNDTMMHMATPYLPFGGVGESGMGGYHGEAGFALFSHQKSVLKQTTLFDLPFRYATTKDALKRIRLFLR</sequence>
<feature type="active site" evidence="5">
    <location>
        <position position="244"/>
    </location>
</feature>
<accession>A0A3M8DRX5</accession>
<dbReference type="SUPFAM" id="SSF53720">
    <property type="entry name" value="ALDH-like"/>
    <property type="match status" value="1"/>
</dbReference>
<dbReference type="EMBL" id="RHHQ01000008">
    <property type="protein sequence ID" value="RNB89727.1"/>
    <property type="molecule type" value="Genomic_DNA"/>
</dbReference>
<keyword evidence="11" id="KW-1185">Reference proteome</keyword>
<dbReference type="GO" id="GO:0005737">
    <property type="term" value="C:cytoplasm"/>
    <property type="evidence" value="ECO:0007669"/>
    <property type="project" value="TreeGrafter"/>
</dbReference>
<dbReference type="CDD" id="cd07136">
    <property type="entry name" value="ALDH_YwdH-P39616"/>
    <property type="match status" value="1"/>
</dbReference>
<dbReference type="Gene3D" id="3.40.309.10">
    <property type="entry name" value="Aldehyde Dehydrogenase, Chain A, domain 2"/>
    <property type="match status" value="1"/>
</dbReference>
<evidence type="ECO:0000256" key="3">
    <source>
        <dbReference type="ARBA" id="ARBA00023027"/>
    </source>
</evidence>
<dbReference type="PROSITE" id="PS00687">
    <property type="entry name" value="ALDEHYDE_DEHYDR_GLU"/>
    <property type="match status" value="1"/>
</dbReference>
<dbReference type="InterPro" id="IPR029510">
    <property type="entry name" value="Ald_DH_CS_GLU"/>
</dbReference>
<dbReference type="InterPro" id="IPR016162">
    <property type="entry name" value="Ald_DH_N"/>
</dbReference>
<dbReference type="AlphaFoldDB" id="A0A3M8DRX5"/>
<evidence type="ECO:0000256" key="5">
    <source>
        <dbReference type="PIRSR" id="PIRSR036492-1"/>
    </source>
</evidence>
<keyword evidence="3" id="KW-0520">NAD</keyword>
<reference evidence="10 11" key="1">
    <citation type="submission" date="2018-10" db="EMBL/GenBank/DDBJ databases">
        <title>Phylogenomics of Brevibacillus.</title>
        <authorList>
            <person name="Dunlap C."/>
        </authorList>
    </citation>
    <scope>NUCLEOTIDE SEQUENCE [LARGE SCALE GENOMIC DNA]</scope>
    <source>
        <strain evidence="10 11">JCM 15716</strain>
    </source>
</reference>
<keyword evidence="8" id="KW-0175">Coiled coil</keyword>